<evidence type="ECO:0000259" key="3">
    <source>
        <dbReference type="Pfam" id="PF00009"/>
    </source>
</evidence>
<dbReference type="InterPro" id="IPR000795">
    <property type="entry name" value="T_Tr_GTP-bd_dom"/>
</dbReference>
<keyword evidence="1" id="KW-0342">GTP-binding</keyword>
<dbReference type="PANTHER" id="PTHR43721">
    <property type="entry name" value="ELONGATION FACTOR TU-RELATED"/>
    <property type="match status" value="1"/>
</dbReference>
<dbReference type="GO" id="GO:0003723">
    <property type="term" value="F:RNA binding"/>
    <property type="evidence" value="ECO:0007669"/>
    <property type="project" value="InterPro"/>
</dbReference>
<dbReference type="InterPro" id="IPR015191">
    <property type="entry name" value="SelB_WHD4"/>
</dbReference>
<keyword evidence="6" id="KW-1185">Reference proteome</keyword>
<comment type="caution">
    <text evidence="5">The sequence shown here is derived from an EMBL/GenBank/DDBJ whole genome shotgun (WGS) entry which is preliminary data.</text>
</comment>
<dbReference type="Pfam" id="PF09107">
    <property type="entry name" value="WHD_3rd_SelB"/>
    <property type="match status" value="1"/>
</dbReference>
<dbReference type="RefSeq" id="WP_151592946.1">
    <property type="nucleotide sequence ID" value="NZ_WBMS02000005.1"/>
</dbReference>
<accession>A0A6I4M7U8</accession>
<evidence type="ECO:0000313" key="6">
    <source>
        <dbReference type="Proteomes" id="UP000462055"/>
    </source>
</evidence>
<feature type="domain" description="Tr-type G" evidence="3">
    <location>
        <begin position="38"/>
        <end position="149"/>
    </location>
</feature>
<name>A0A6I4M7U8_9ACTN</name>
<dbReference type="GO" id="GO:0003924">
    <property type="term" value="F:GTPase activity"/>
    <property type="evidence" value="ECO:0007669"/>
    <property type="project" value="InterPro"/>
</dbReference>
<dbReference type="EMBL" id="WBMS02000005">
    <property type="protein sequence ID" value="MWA00425.1"/>
    <property type="molecule type" value="Genomic_DNA"/>
</dbReference>
<dbReference type="GO" id="GO:0005737">
    <property type="term" value="C:cytoplasm"/>
    <property type="evidence" value="ECO:0007669"/>
    <property type="project" value="InterPro"/>
</dbReference>
<dbReference type="SUPFAM" id="SSF52540">
    <property type="entry name" value="P-loop containing nucleoside triphosphate hydrolases"/>
    <property type="match status" value="1"/>
</dbReference>
<dbReference type="GO" id="GO:0003746">
    <property type="term" value="F:translation elongation factor activity"/>
    <property type="evidence" value="ECO:0007669"/>
    <property type="project" value="UniProtKB-KW"/>
</dbReference>
<keyword evidence="5" id="KW-0648">Protein biosynthesis</keyword>
<feature type="domain" description="Elongation factor SelB fourth winged-helix" evidence="4">
    <location>
        <begin position="577"/>
        <end position="617"/>
    </location>
</feature>
<organism evidence="5 6">
    <name type="scientific">Actinomadura physcomitrii</name>
    <dbReference type="NCBI Taxonomy" id="2650748"/>
    <lineage>
        <taxon>Bacteria</taxon>
        <taxon>Bacillati</taxon>
        <taxon>Actinomycetota</taxon>
        <taxon>Actinomycetes</taxon>
        <taxon>Streptosporangiales</taxon>
        <taxon>Thermomonosporaceae</taxon>
        <taxon>Actinomadura</taxon>
    </lineage>
</organism>
<sequence length="618" mass="63869">MQVFATAGHHGHGKSALVRALTGMEPEEPGAWTELPSGRRLAFVDVPGDERSVPAMLAGAGAVPAVLFAVAADEGWMPQSQEHLDALAALGVRAGVLAVTRSDVADPKLALRQARDRLAGTALRGAEAVAVSTETGAGLAELAAALDRLAGRLPVPDPAAPVRLWLEHAFTAGRQSVVTGTLAAGTITVGDELLLMPAGRRVRVRTIGSTGGPRESVTGVSRVVLTLRDAGRVDAGMALVTPGRWSLTTCVDVRTRFGEASGRLARRMTLHIGAAAVPVRLRPLGPDTARLTLNARLALHIGDTALLRDPERRAIAGVSVLDVRPPTLVRRDAGAARARELATWPDRPDGALVLRRHGVLRASELDLMGCAPPDGAVALDGGWLADPAHWEALHARLAEEAARHAAATPHAPGVPLETARLRLGLPARHLVAALVRPPLRLDAGRVHAPPAASQPDPAPTAHASAISARPARSSGTAGPDDAAPAAEGPAPDAAARGTAADGPEGERSALPPGLAAAVERLRADLAEAPFEAPAEERLAELGLTGGALAAAERAGAVLRLRDGVVLLPGADREALRILSALPQPFTPRQAGDALSTSRRVAVALLEHLDGLGLTERRR</sequence>
<gene>
    <name evidence="5" type="ORF">F8568_008560</name>
</gene>
<keyword evidence="1" id="KW-0547">Nucleotide-binding</keyword>
<evidence type="ECO:0000256" key="2">
    <source>
        <dbReference type="SAM" id="MobiDB-lite"/>
    </source>
</evidence>
<feature type="region of interest" description="Disordered" evidence="2">
    <location>
        <begin position="445"/>
        <end position="510"/>
    </location>
</feature>
<evidence type="ECO:0000313" key="5">
    <source>
        <dbReference type="EMBL" id="MWA00425.1"/>
    </source>
</evidence>
<dbReference type="Gene3D" id="2.40.30.10">
    <property type="entry name" value="Translation factors"/>
    <property type="match status" value="1"/>
</dbReference>
<dbReference type="Gene3D" id="3.40.50.300">
    <property type="entry name" value="P-loop containing nucleotide triphosphate hydrolases"/>
    <property type="match status" value="1"/>
</dbReference>
<dbReference type="GO" id="GO:0005525">
    <property type="term" value="F:GTP binding"/>
    <property type="evidence" value="ECO:0007669"/>
    <property type="project" value="UniProtKB-KW"/>
</dbReference>
<dbReference type="InterPro" id="IPR027417">
    <property type="entry name" value="P-loop_NTPase"/>
</dbReference>
<protein>
    <submittedName>
        <fullName evidence="5">Selenocysteine-specific translation elongation factor</fullName>
    </submittedName>
</protein>
<dbReference type="InterPro" id="IPR036388">
    <property type="entry name" value="WH-like_DNA-bd_sf"/>
</dbReference>
<dbReference type="GO" id="GO:0001514">
    <property type="term" value="P:selenocysteine incorporation"/>
    <property type="evidence" value="ECO:0007669"/>
    <property type="project" value="InterPro"/>
</dbReference>
<dbReference type="AlphaFoldDB" id="A0A6I4M7U8"/>
<dbReference type="Gene3D" id="1.10.10.10">
    <property type="entry name" value="Winged helix-like DNA-binding domain superfamily/Winged helix DNA-binding domain"/>
    <property type="match status" value="1"/>
</dbReference>
<dbReference type="Proteomes" id="UP000462055">
    <property type="component" value="Unassembled WGS sequence"/>
</dbReference>
<reference evidence="5" key="1">
    <citation type="submission" date="2019-12" db="EMBL/GenBank/DDBJ databases">
        <title>Actinomadura physcomitrii sp. nov., a novel actinomycete isolated from moss [Physcomitrium sphaericum (Ludw) Fuernr].</title>
        <authorList>
            <person name="Zhuang X."/>
        </authorList>
    </citation>
    <scope>NUCLEOTIDE SEQUENCE [LARGE SCALE GENOMIC DNA]</scope>
    <source>
        <strain evidence="5">LD22</strain>
    </source>
</reference>
<feature type="compositionally biased region" description="Low complexity" evidence="2">
    <location>
        <begin position="448"/>
        <end position="502"/>
    </location>
</feature>
<keyword evidence="5" id="KW-0251">Elongation factor</keyword>
<proteinExistence type="predicted"/>
<dbReference type="SUPFAM" id="SSF50447">
    <property type="entry name" value="Translation proteins"/>
    <property type="match status" value="1"/>
</dbReference>
<evidence type="ECO:0000256" key="1">
    <source>
        <dbReference type="ARBA" id="ARBA00023134"/>
    </source>
</evidence>
<dbReference type="PANTHER" id="PTHR43721:SF22">
    <property type="entry name" value="ELONGATION FACTOR TU, MITOCHONDRIAL"/>
    <property type="match status" value="1"/>
</dbReference>
<dbReference type="InterPro" id="IPR050055">
    <property type="entry name" value="EF-Tu_GTPase"/>
</dbReference>
<evidence type="ECO:0000259" key="4">
    <source>
        <dbReference type="Pfam" id="PF09107"/>
    </source>
</evidence>
<dbReference type="InterPro" id="IPR009000">
    <property type="entry name" value="Transl_B-barrel_sf"/>
</dbReference>
<dbReference type="Pfam" id="PF00009">
    <property type="entry name" value="GTP_EFTU"/>
    <property type="match status" value="1"/>
</dbReference>